<evidence type="ECO:0000256" key="1">
    <source>
        <dbReference type="SAM" id="SignalP"/>
    </source>
</evidence>
<feature type="signal peptide" evidence="1">
    <location>
        <begin position="1"/>
        <end position="18"/>
    </location>
</feature>
<evidence type="ECO:0000259" key="2">
    <source>
        <dbReference type="Pfam" id="PF09044"/>
    </source>
</evidence>
<dbReference type="AlphaFoldDB" id="A0A1T3CCS4"/>
<name>A0A1T3CCS4_9HYPO</name>
<proteinExistence type="predicted"/>
<keyword evidence="4" id="KW-1185">Reference proteome</keyword>
<gene>
    <name evidence="3" type="ORF">A0O28_0020060</name>
</gene>
<evidence type="ECO:0000313" key="4">
    <source>
        <dbReference type="Proteomes" id="UP000191004"/>
    </source>
</evidence>
<feature type="domain" description="Killer toxin Kp4" evidence="2">
    <location>
        <begin position="8"/>
        <end position="122"/>
    </location>
</feature>
<comment type="caution">
    <text evidence="3">The sequence shown here is derived from an EMBL/GenBank/DDBJ whole genome shotgun (WGS) entry which is preliminary data.</text>
</comment>
<dbReference type="Gene3D" id="3.30.430.10">
    <property type="entry name" value="Killer Toxin P4, subunit A"/>
    <property type="match status" value="1"/>
</dbReference>
<dbReference type="Pfam" id="PF09044">
    <property type="entry name" value="Kp4"/>
    <property type="match status" value="1"/>
</dbReference>
<dbReference type="InterPro" id="IPR015131">
    <property type="entry name" value="Killer_tox_Kp4"/>
</dbReference>
<reference evidence="3 4" key="1">
    <citation type="submission" date="2016-04" db="EMBL/GenBank/DDBJ databases">
        <title>Multiple horizontal gene transfer events from other fungi enriched the ability of the initially mycotrophic fungus Trichoderma (Ascomycota) to feed on dead plant biomass.</title>
        <authorList>
            <person name="Atanasova L."/>
            <person name="Chenthamara K."/>
            <person name="Zhang J."/>
            <person name="Grujic M."/>
            <person name="Henrissat B."/>
            <person name="Kuo A."/>
            <person name="Aertz A."/>
            <person name="Salamov A."/>
            <person name="Lipzen A."/>
            <person name="Labutti K."/>
            <person name="Barry K."/>
            <person name="Miao Y."/>
            <person name="Rahimi M.J."/>
            <person name="Shen Q."/>
            <person name="Grigoriev I.V."/>
            <person name="Kubicek C.P."/>
            <person name="Druzhinina I.S."/>
        </authorList>
    </citation>
    <scope>NUCLEOTIDE SEQUENCE [LARGE SCALE GENOMIC DNA]</scope>
    <source>
        <strain evidence="3 4">NJAU 4742</strain>
    </source>
</reference>
<feature type="chain" id="PRO_5012910742" description="Killer toxin Kp4 domain-containing protein" evidence="1">
    <location>
        <begin position="19"/>
        <end position="132"/>
    </location>
</feature>
<dbReference type="SUPFAM" id="SSF55221">
    <property type="entry name" value="Yeast killer toxins"/>
    <property type="match status" value="1"/>
</dbReference>
<sequence>MYFFTALLVASSVAFVNAGVNCNGSGNCPGIVGSLSDIVNISQGLDENRIYRPGEHIICIQSQLGNGLCAFLQGNSAENGHFVKILLKDLQNHGCKKCGSVPVDATQGGNDDGNGILTVNAVGSTGGCNGIC</sequence>
<dbReference type="Proteomes" id="UP000191004">
    <property type="component" value="Unassembled WGS sequence"/>
</dbReference>
<dbReference type="GO" id="GO:0005576">
    <property type="term" value="C:extracellular region"/>
    <property type="evidence" value="ECO:0007669"/>
    <property type="project" value="InterPro"/>
</dbReference>
<organism evidence="3 4">
    <name type="scientific">Trichoderma guizhouense</name>
    <dbReference type="NCBI Taxonomy" id="1491466"/>
    <lineage>
        <taxon>Eukaryota</taxon>
        <taxon>Fungi</taxon>
        <taxon>Dikarya</taxon>
        <taxon>Ascomycota</taxon>
        <taxon>Pezizomycotina</taxon>
        <taxon>Sordariomycetes</taxon>
        <taxon>Hypocreomycetidae</taxon>
        <taxon>Hypocreales</taxon>
        <taxon>Hypocreaceae</taxon>
        <taxon>Trichoderma</taxon>
    </lineage>
</organism>
<dbReference type="EMBL" id="LVVK01000020">
    <property type="protein sequence ID" value="OPB38900.1"/>
    <property type="molecule type" value="Genomic_DNA"/>
</dbReference>
<dbReference type="InterPro" id="IPR011329">
    <property type="entry name" value="Killer_tox_Kp4/SMK"/>
</dbReference>
<evidence type="ECO:0000313" key="3">
    <source>
        <dbReference type="EMBL" id="OPB38900.1"/>
    </source>
</evidence>
<accession>A0A1T3CCS4</accession>
<keyword evidence="1" id="KW-0732">Signal</keyword>
<protein>
    <recommendedName>
        <fullName evidence="2">Killer toxin Kp4 domain-containing protein</fullName>
    </recommendedName>
</protein>
<dbReference type="OrthoDB" id="4177994at2759"/>